<dbReference type="RefSeq" id="WP_128784437.1">
    <property type="nucleotide sequence ID" value="NZ_RJLM01000005.1"/>
</dbReference>
<dbReference type="OrthoDB" id="5518952at2"/>
<reference evidence="1 2" key="1">
    <citation type="submission" date="2018-11" db="EMBL/GenBank/DDBJ databases">
        <title>Photobacterium sp. BEI247 sp. nov., a marine bacterium isolated from Yongle Blue Hole in the South China Sea.</title>
        <authorList>
            <person name="Wang X."/>
        </authorList>
    </citation>
    <scope>NUCLEOTIDE SEQUENCE [LARGE SCALE GENOMIC DNA]</scope>
    <source>
        <strain evidence="2">BEI247</strain>
    </source>
</reference>
<dbReference type="EMBL" id="RJLM01000005">
    <property type="protein sequence ID" value="RWX54811.1"/>
    <property type="molecule type" value="Genomic_DNA"/>
</dbReference>
<protein>
    <recommendedName>
        <fullName evidence="3">WYL domain-containing protein</fullName>
    </recommendedName>
</protein>
<dbReference type="AlphaFoldDB" id="A0A444JNZ3"/>
<keyword evidence="2" id="KW-1185">Reference proteome</keyword>
<dbReference type="Proteomes" id="UP000287563">
    <property type="component" value="Unassembled WGS sequence"/>
</dbReference>
<evidence type="ECO:0000313" key="2">
    <source>
        <dbReference type="Proteomes" id="UP000287563"/>
    </source>
</evidence>
<evidence type="ECO:0000313" key="1">
    <source>
        <dbReference type="EMBL" id="RWX54811.1"/>
    </source>
</evidence>
<sequence length="104" mass="12503">MYQNNFVDAIQSKKKIRLTYLSKEDGKKLTKTCAPMDFGPRRLAHNQSDRYHLWDFESDQRHHILSLLPERVVDMEFLADEFTPDDFISWPTNWFITRDWGKHS</sequence>
<proteinExistence type="predicted"/>
<evidence type="ECO:0008006" key="3">
    <source>
        <dbReference type="Google" id="ProtNLM"/>
    </source>
</evidence>
<name>A0A444JNZ3_9GAMM</name>
<gene>
    <name evidence="1" type="ORF">EDI28_13760</name>
</gene>
<organism evidence="1 2">
    <name type="scientific">Photobacterium chitinilyticum</name>
    <dbReference type="NCBI Taxonomy" id="2485123"/>
    <lineage>
        <taxon>Bacteria</taxon>
        <taxon>Pseudomonadati</taxon>
        <taxon>Pseudomonadota</taxon>
        <taxon>Gammaproteobacteria</taxon>
        <taxon>Vibrionales</taxon>
        <taxon>Vibrionaceae</taxon>
        <taxon>Photobacterium</taxon>
    </lineage>
</organism>
<accession>A0A444JNZ3</accession>
<comment type="caution">
    <text evidence="1">The sequence shown here is derived from an EMBL/GenBank/DDBJ whole genome shotgun (WGS) entry which is preliminary data.</text>
</comment>